<dbReference type="GO" id="GO:0003746">
    <property type="term" value="F:translation elongation factor activity"/>
    <property type="evidence" value="ECO:0007669"/>
    <property type="project" value="UniProtKB-KW"/>
</dbReference>
<evidence type="ECO:0000256" key="5">
    <source>
        <dbReference type="ARBA" id="ARBA00025453"/>
    </source>
</evidence>
<reference evidence="10 11" key="1">
    <citation type="submission" date="2020-09" db="EMBL/GenBank/DDBJ databases">
        <title>Flavimobilis rhizosphaerae sp. nov., isolated from rhizosphere soil of Spartina alterniflora.</title>
        <authorList>
            <person name="Hanqin C."/>
        </authorList>
    </citation>
    <scope>NUCLEOTIDE SEQUENCE [LARGE SCALE GENOMIC DNA]</scope>
    <source>
        <strain evidence="10 11">GY 10621</strain>
    </source>
</reference>
<dbReference type="InterPro" id="IPR036402">
    <property type="entry name" value="EF-Ts_dimer_sf"/>
</dbReference>
<dbReference type="NCBIfam" id="TIGR00116">
    <property type="entry name" value="tsf"/>
    <property type="match status" value="1"/>
</dbReference>
<comment type="function">
    <text evidence="5 6 7">Associates with the EF-Tu.GDP complex and induces the exchange of GDP to GTP. It remains bound to the aminoacyl-tRNA.EF-Tu.GTP complex up to the GTP hydrolysis stage on the ribosome.</text>
</comment>
<keyword evidence="3 6" id="KW-0251">Elongation factor</keyword>
<dbReference type="SUPFAM" id="SSF54713">
    <property type="entry name" value="Elongation factor Ts (EF-Ts), dimerisation domain"/>
    <property type="match status" value="1"/>
</dbReference>
<sequence length="281" mass="29592">MANYTAADIKALRERTGAGMLDVKKALDEADGNSEKALELLRIKGLKGVSKREDRETTEGLVAVDIRPSDAGETGTIVELNCETDFVAKNEKFIDLADTVLAAVVAAGATDVESALAAPTAEGTVADTITTLAAGIGEKVVLRRVAAVSGPKVTSYVHRTAKDLPPTIGVLVVTDEAGAAVGKDVAQHVAALAPDFLSREDVPAEKVDNERRIAEETARNEGGKKPDHIIAKIAENRLGKFFEDVVLLEQPLAKDPSKKVGQAAKEAGGTIVSFVRFRVGN</sequence>
<evidence type="ECO:0000256" key="7">
    <source>
        <dbReference type="RuleBase" id="RU000642"/>
    </source>
</evidence>
<dbReference type="Gene3D" id="3.30.479.20">
    <property type="entry name" value="Elongation factor Ts, dimerisation domain"/>
    <property type="match status" value="2"/>
</dbReference>
<dbReference type="InterPro" id="IPR001816">
    <property type="entry name" value="Transl_elong_EFTs/EF1B"/>
</dbReference>
<dbReference type="InterPro" id="IPR009060">
    <property type="entry name" value="UBA-like_sf"/>
</dbReference>
<feature type="region of interest" description="Involved in Mg(2+) ion dislocation from EF-Tu" evidence="6">
    <location>
        <begin position="84"/>
        <end position="87"/>
    </location>
</feature>
<dbReference type="SUPFAM" id="SSF46934">
    <property type="entry name" value="UBA-like"/>
    <property type="match status" value="1"/>
</dbReference>
<evidence type="ECO:0000256" key="3">
    <source>
        <dbReference type="ARBA" id="ARBA00022768"/>
    </source>
</evidence>
<dbReference type="CDD" id="cd14275">
    <property type="entry name" value="UBA_EF-Ts"/>
    <property type="match status" value="1"/>
</dbReference>
<protein>
    <recommendedName>
        <fullName evidence="2 6">Elongation factor Ts</fullName>
        <shortName evidence="6">EF-Ts</shortName>
    </recommendedName>
</protein>
<dbReference type="RefSeq" id="WP_192279850.1">
    <property type="nucleotide sequence ID" value="NZ_JACZDF010000004.1"/>
</dbReference>
<keyword evidence="4 6" id="KW-0648">Protein biosynthesis</keyword>
<organism evidence="10 11">
    <name type="scientific">Flavimobilis rhizosphaerae</name>
    <dbReference type="NCBI Taxonomy" id="2775421"/>
    <lineage>
        <taxon>Bacteria</taxon>
        <taxon>Bacillati</taxon>
        <taxon>Actinomycetota</taxon>
        <taxon>Actinomycetes</taxon>
        <taxon>Micrococcales</taxon>
        <taxon>Jonesiaceae</taxon>
        <taxon>Flavimobilis</taxon>
    </lineage>
</organism>
<dbReference type="Pfam" id="PF00889">
    <property type="entry name" value="EF_TS"/>
    <property type="match status" value="1"/>
</dbReference>
<dbReference type="PROSITE" id="PS01126">
    <property type="entry name" value="EF_TS_1"/>
    <property type="match status" value="1"/>
</dbReference>
<proteinExistence type="inferred from homology"/>
<keyword evidence="11" id="KW-1185">Reference proteome</keyword>
<feature type="domain" description="Translation elongation factor EFTs/EF1B dimerisation" evidence="9">
    <location>
        <begin position="75"/>
        <end position="280"/>
    </location>
</feature>
<dbReference type="Gene3D" id="1.10.286.20">
    <property type="match status" value="1"/>
</dbReference>
<gene>
    <name evidence="6" type="primary">tsf</name>
    <name evidence="10" type="ORF">IGS67_09000</name>
</gene>
<evidence type="ECO:0000256" key="1">
    <source>
        <dbReference type="ARBA" id="ARBA00005532"/>
    </source>
</evidence>
<dbReference type="EMBL" id="JACZDF010000004">
    <property type="protein sequence ID" value="MBD9699623.1"/>
    <property type="molecule type" value="Genomic_DNA"/>
</dbReference>
<evidence type="ECO:0000256" key="6">
    <source>
        <dbReference type="HAMAP-Rule" id="MF_00050"/>
    </source>
</evidence>
<dbReference type="PANTHER" id="PTHR11741">
    <property type="entry name" value="ELONGATION FACTOR TS"/>
    <property type="match status" value="1"/>
</dbReference>
<dbReference type="Gene3D" id="1.10.8.10">
    <property type="entry name" value="DNA helicase RuvA subunit, C-terminal domain"/>
    <property type="match status" value="1"/>
</dbReference>
<evidence type="ECO:0000313" key="11">
    <source>
        <dbReference type="Proteomes" id="UP000642107"/>
    </source>
</evidence>
<evidence type="ECO:0000259" key="9">
    <source>
        <dbReference type="Pfam" id="PF00889"/>
    </source>
</evidence>
<comment type="similarity">
    <text evidence="1 6 7">Belongs to the EF-Ts family.</text>
</comment>
<evidence type="ECO:0000313" key="10">
    <source>
        <dbReference type="EMBL" id="MBD9699623.1"/>
    </source>
</evidence>
<evidence type="ECO:0000256" key="8">
    <source>
        <dbReference type="RuleBase" id="RU000643"/>
    </source>
</evidence>
<comment type="caution">
    <text evidence="10">The sequence shown here is derived from an EMBL/GenBank/DDBJ whole genome shotgun (WGS) entry which is preliminary data.</text>
</comment>
<dbReference type="Proteomes" id="UP000642107">
    <property type="component" value="Unassembled WGS sequence"/>
</dbReference>
<dbReference type="PROSITE" id="PS01127">
    <property type="entry name" value="EF_TS_2"/>
    <property type="match status" value="1"/>
</dbReference>
<keyword evidence="6" id="KW-0963">Cytoplasm</keyword>
<accession>A0ABR9DR91</accession>
<comment type="subcellular location">
    <subcellularLocation>
        <location evidence="6 8">Cytoplasm</location>
    </subcellularLocation>
</comment>
<evidence type="ECO:0000256" key="4">
    <source>
        <dbReference type="ARBA" id="ARBA00022917"/>
    </source>
</evidence>
<dbReference type="HAMAP" id="MF_00050">
    <property type="entry name" value="EF_Ts"/>
    <property type="match status" value="1"/>
</dbReference>
<dbReference type="InterPro" id="IPR014039">
    <property type="entry name" value="Transl_elong_EFTs/EF1B_dimer"/>
</dbReference>
<dbReference type="PANTHER" id="PTHR11741:SF0">
    <property type="entry name" value="ELONGATION FACTOR TS, MITOCHONDRIAL"/>
    <property type="match status" value="1"/>
</dbReference>
<dbReference type="InterPro" id="IPR018101">
    <property type="entry name" value="Transl_elong_Ts_CS"/>
</dbReference>
<evidence type="ECO:0000256" key="2">
    <source>
        <dbReference type="ARBA" id="ARBA00016956"/>
    </source>
</evidence>
<name>A0ABR9DR91_9MICO</name>